<dbReference type="AlphaFoldDB" id="A0A1Y1UTM5"/>
<dbReference type="InParanoid" id="A0A1Y1UTM5"/>
<accession>A0A1Y1UTM5</accession>
<dbReference type="EMBL" id="NBSH01000001">
    <property type="protein sequence ID" value="ORX40874.1"/>
    <property type="molecule type" value="Genomic_DNA"/>
</dbReference>
<dbReference type="Proteomes" id="UP000193218">
    <property type="component" value="Unassembled WGS sequence"/>
</dbReference>
<sequence>MAAAILSPPSGRLFFGDDVLASSPIDPDIDTSGLPPLDELRIDGPVKLVKYLPADKRDAFIGPLHSNVEDTVKFVQRECPSLSKVPAESIIFRPRIKDTAKHTRGIPFRTQTVSLPTTWEPPAQPEKLMVFHIDSKVPTAAPLLPENIKQESRADHGAANAGEHEDQLEVKGQEDQLEMKGQDEKAKVARIAKIMTEGPSQKAVEAPPWSPALPQFSISSGPKTWADLAAEGMLLGE</sequence>
<dbReference type="GeneID" id="33559524"/>
<keyword evidence="2" id="KW-1185">Reference proteome</keyword>
<evidence type="ECO:0000313" key="1">
    <source>
        <dbReference type="EMBL" id="ORX40874.1"/>
    </source>
</evidence>
<reference evidence="1 2" key="1">
    <citation type="submission" date="2017-03" db="EMBL/GenBank/DDBJ databases">
        <title>Widespread Adenine N6-methylation of Active Genes in Fungi.</title>
        <authorList>
            <consortium name="DOE Joint Genome Institute"/>
            <person name="Mondo S.J."/>
            <person name="Dannebaum R.O."/>
            <person name="Kuo R.C."/>
            <person name="Louie K.B."/>
            <person name="Bewick A.J."/>
            <person name="Labutti K."/>
            <person name="Haridas S."/>
            <person name="Kuo A."/>
            <person name="Salamov A."/>
            <person name="Ahrendt S.R."/>
            <person name="Lau R."/>
            <person name="Bowen B.P."/>
            <person name="Lipzen A."/>
            <person name="Sullivan W."/>
            <person name="Andreopoulos W.B."/>
            <person name="Clum A."/>
            <person name="Lindquist E."/>
            <person name="Daum C."/>
            <person name="Northen T.R."/>
            <person name="Ramamoorthy G."/>
            <person name="Schmitz R.J."/>
            <person name="Gryganskyi A."/>
            <person name="Culley D."/>
            <person name="Magnuson J."/>
            <person name="James T.Y."/>
            <person name="O'Malley M.A."/>
            <person name="Stajich J.E."/>
            <person name="Spatafora J.W."/>
            <person name="Visel A."/>
            <person name="Grigoriev I.V."/>
        </authorList>
    </citation>
    <scope>NUCLEOTIDE SEQUENCE [LARGE SCALE GENOMIC DNA]</scope>
    <source>
        <strain evidence="1 2">NRRL Y-17943</strain>
    </source>
</reference>
<comment type="caution">
    <text evidence="1">The sequence shown here is derived from an EMBL/GenBank/DDBJ whole genome shotgun (WGS) entry which is preliminary data.</text>
</comment>
<name>A0A1Y1UTM5_9TREE</name>
<organism evidence="1 2">
    <name type="scientific">Kockovaella imperatae</name>
    <dbReference type="NCBI Taxonomy" id="4999"/>
    <lineage>
        <taxon>Eukaryota</taxon>
        <taxon>Fungi</taxon>
        <taxon>Dikarya</taxon>
        <taxon>Basidiomycota</taxon>
        <taxon>Agaricomycotina</taxon>
        <taxon>Tremellomycetes</taxon>
        <taxon>Tremellales</taxon>
        <taxon>Cuniculitremaceae</taxon>
        <taxon>Kockovaella</taxon>
    </lineage>
</organism>
<dbReference type="RefSeq" id="XP_021874553.1">
    <property type="nucleotide sequence ID" value="XM_022017715.1"/>
</dbReference>
<proteinExistence type="predicted"/>
<evidence type="ECO:0000313" key="2">
    <source>
        <dbReference type="Proteomes" id="UP000193218"/>
    </source>
</evidence>
<gene>
    <name evidence="1" type="ORF">BD324DRAFT_647779</name>
</gene>
<protein>
    <submittedName>
        <fullName evidence="1">Uncharacterized protein</fullName>
    </submittedName>
</protein>